<organism evidence="1 2">
    <name type="scientific">Lyngbya aestuarii BL J</name>
    <dbReference type="NCBI Taxonomy" id="1348334"/>
    <lineage>
        <taxon>Bacteria</taxon>
        <taxon>Bacillati</taxon>
        <taxon>Cyanobacteriota</taxon>
        <taxon>Cyanophyceae</taxon>
        <taxon>Oscillatoriophycideae</taxon>
        <taxon>Oscillatoriales</taxon>
        <taxon>Microcoleaceae</taxon>
        <taxon>Lyngbya</taxon>
    </lineage>
</organism>
<reference evidence="1 2" key="1">
    <citation type="journal article" date="2013" name="Front. Microbiol.">
        <title>Comparative genomic analyses of the cyanobacterium, Lyngbya aestuarii BL J, a powerful hydrogen producer.</title>
        <authorList>
            <person name="Kothari A."/>
            <person name="Vaughn M."/>
            <person name="Garcia-Pichel F."/>
        </authorList>
    </citation>
    <scope>NUCLEOTIDE SEQUENCE [LARGE SCALE GENOMIC DNA]</scope>
    <source>
        <strain evidence="1 2">BL J</strain>
    </source>
</reference>
<keyword evidence="2" id="KW-1185">Reference proteome</keyword>
<dbReference type="Proteomes" id="UP000017127">
    <property type="component" value="Unassembled WGS sequence"/>
</dbReference>
<accession>U7QU29</accession>
<evidence type="ECO:0000313" key="1">
    <source>
        <dbReference type="EMBL" id="ERT09911.1"/>
    </source>
</evidence>
<dbReference type="OrthoDB" id="485579at2"/>
<dbReference type="EMBL" id="AUZM01000001">
    <property type="protein sequence ID" value="ERT09911.1"/>
    <property type="molecule type" value="Genomic_DNA"/>
</dbReference>
<evidence type="ECO:0000313" key="2">
    <source>
        <dbReference type="Proteomes" id="UP000017127"/>
    </source>
</evidence>
<name>U7QU29_9CYAN</name>
<proteinExistence type="predicted"/>
<dbReference type="AlphaFoldDB" id="U7QU29"/>
<comment type="caution">
    <text evidence="1">The sequence shown here is derived from an EMBL/GenBank/DDBJ whole genome shotgun (WGS) entry which is preliminary data.</text>
</comment>
<gene>
    <name evidence="1" type="ORF">M595_0036</name>
</gene>
<dbReference type="PATRIC" id="fig|1348334.3.peg.36"/>
<sequence length="136" mass="15514">MLGTFQQSNLRIEVEASEVAIRESLLRPSQLQKWLWPQQFSPGLPEQFQTGMRFTSSIGPVTIQHYVDVAESNCLRFLLSQGIDGFHEWYWGEGWIQSRLEGISVIPLNLGQTINLVRLKDFLSHQKKVVTNSPAS</sequence>
<dbReference type="RefSeq" id="WP_023063973.1">
    <property type="nucleotide sequence ID" value="NZ_AUZM01000001.1"/>
</dbReference>
<protein>
    <submittedName>
        <fullName evidence="1">Uncharacterized protein</fullName>
    </submittedName>
</protein>